<evidence type="ECO:0000313" key="1">
    <source>
        <dbReference type="EMBL" id="KAJ8007952.1"/>
    </source>
</evidence>
<dbReference type="Proteomes" id="UP001157502">
    <property type="component" value="Chromosome 8"/>
</dbReference>
<name>A0ACC2GWB8_DALPE</name>
<gene>
    <name evidence="1" type="ORF">DPEC_G00099530</name>
</gene>
<sequence length="125" mass="13199">MVFNSKRSASGAVPSQPAGPYSRSSAAAPVQQNSPLQCTLQRLWKPFVSADPLANPPPWLTLGPGTPGPRKLGALKKQREKGWMGAGGGGGTVEVDGFRRIPTEQKVNDGSFVGIPQRGKNLHGR</sequence>
<protein>
    <submittedName>
        <fullName evidence="1">Uncharacterized protein</fullName>
    </submittedName>
</protein>
<organism evidence="1 2">
    <name type="scientific">Dallia pectoralis</name>
    <name type="common">Alaska blackfish</name>
    <dbReference type="NCBI Taxonomy" id="75939"/>
    <lineage>
        <taxon>Eukaryota</taxon>
        <taxon>Metazoa</taxon>
        <taxon>Chordata</taxon>
        <taxon>Craniata</taxon>
        <taxon>Vertebrata</taxon>
        <taxon>Euteleostomi</taxon>
        <taxon>Actinopterygii</taxon>
        <taxon>Neopterygii</taxon>
        <taxon>Teleostei</taxon>
        <taxon>Protacanthopterygii</taxon>
        <taxon>Esociformes</taxon>
        <taxon>Umbridae</taxon>
        <taxon>Dallia</taxon>
    </lineage>
</organism>
<comment type="caution">
    <text evidence="1">The sequence shown here is derived from an EMBL/GenBank/DDBJ whole genome shotgun (WGS) entry which is preliminary data.</text>
</comment>
<evidence type="ECO:0000313" key="2">
    <source>
        <dbReference type="Proteomes" id="UP001157502"/>
    </source>
</evidence>
<keyword evidence="2" id="KW-1185">Reference proteome</keyword>
<proteinExistence type="predicted"/>
<accession>A0ACC2GWB8</accession>
<reference evidence="1" key="1">
    <citation type="submission" date="2021-05" db="EMBL/GenBank/DDBJ databases">
        <authorList>
            <person name="Pan Q."/>
            <person name="Jouanno E."/>
            <person name="Zahm M."/>
            <person name="Klopp C."/>
            <person name="Cabau C."/>
            <person name="Louis A."/>
            <person name="Berthelot C."/>
            <person name="Parey E."/>
            <person name="Roest Crollius H."/>
            <person name="Montfort J."/>
            <person name="Robinson-Rechavi M."/>
            <person name="Bouchez O."/>
            <person name="Lampietro C."/>
            <person name="Lopez Roques C."/>
            <person name="Donnadieu C."/>
            <person name="Postlethwait J."/>
            <person name="Bobe J."/>
            <person name="Dillon D."/>
            <person name="Chandos A."/>
            <person name="von Hippel F."/>
            <person name="Guiguen Y."/>
        </authorList>
    </citation>
    <scope>NUCLEOTIDE SEQUENCE</scope>
    <source>
        <strain evidence="1">YG-Jan2019</strain>
    </source>
</reference>
<dbReference type="EMBL" id="CM055735">
    <property type="protein sequence ID" value="KAJ8007952.1"/>
    <property type="molecule type" value="Genomic_DNA"/>
</dbReference>